<dbReference type="SUPFAM" id="SSF51735">
    <property type="entry name" value="NAD(P)-binding Rossmann-fold domains"/>
    <property type="match status" value="1"/>
</dbReference>
<dbReference type="Pfam" id="PF00107">
    <property type="entry name" value="ADH_zinc_N"/>
    <property type="match status" value="1"/>
</dbReference>
<dbReference type="SMART" id="SM00829">
    <property type="entry name" value="PKS_ER"/>
    <property type="match status" value="1"/>
</dbReference>
<dbReference type="PANTHER" id="PTHR43205:SF7">
    <property type="entry name" value="PROSTAGLANDIN REDUCTASE 1"/>
    <property type="match status" value="1"/>
</dbReference>
<feature type="domain" description="Enoyl reductase (ER)" evidence="2">
    <location>
        <begin position="14"/>
        <end position="337"/>
    </location>
</feature>
<dbReference type="Pfam" id="PF16884">
    <property type="entry name" value="ADH_N_2"/>
    <property type="match status" value="1"/>
</dbReference>
<proteinExistence type="predicted"/>
<name>A0AAJ1X3G3_9ACTN</name>
<dbReference type="CDD" id="cd05288">
    <property type="entry name" value="PGDH"/>
    <property type="match status" value="1"/>
</dbReference>
<reference evidence="3" key="1">
    <citation type="submission" date="2023-07" db="EMBL/GenBank/DDBJ databases">
        <title>Functional and genomic diversity of the sorghum phyllosphere microbiome.</title>
        <authorList>
            <person name="Shade A."/>
        </authorList>
    </citation>
    <scope>NUCLEOTIDE SEQUENCE</scope>
    <source>
        <strain evidence="3">SORGH_AS_1067</strain>
    </source>
</reference>
<dbReference type="InterPro" id="IPR011032">
    <property type="entry name" value="GroES-like_sf"/>
</dbReference>
<dbReference type="InterPro" id="IPR013149">
    <property type="entry name" value="ADH-like_C"/>
</dbReference>
<dbReference type="InterPro" id="IPR036291">
    <property type="entry name" value="NAD(P)-bd_dom_sf"/>
</dbReference>
<dbReference type="SUPFAM" id="SSF50129">
    <property type="entry name" value="GroES-like"/>
    <property type="match status" value="1"/>
</dbReference>
<organism evidence="3 4">
    <name type="scientific">Nocardioides zeae</name>
    <dbReference type="NCBI Taxonomy" id="1457234"/>
    <lineage>
        <taxon>Bacteria</taxon>
        <taxon>Bacillati</taxon>
        <taxon>Actinomycetota</taxon>
        <taxon>Actinomycetes</taxon>
        <taxon>Propionibacteriales</taxon>
        <taxon>Nocardioidaceae</taxon>
        <taxon>Nocardioides</taxon>
    </lineage>
</organism>
<accession>A0AAJ1X3G3</accession>
<dbReference type="GO" id="GO:0016628">
    <property type="term" value="F:oxidoreductase activity, acting on the CH-CH group of donors, NAD or NADP as acceptor"/>
    <property type="evidence" value="ECO:0007669"/>
    <property type="project" value="InterPro"/>
</dbReference>
<dbReference type="InterPro" id="IPR020843">
    <property type="entry name" value="ER"/>
</dbReference>
<dbReference type="InterPro" id="IPR045010">
    <property type="entry name" value="MDR_fam"/>
</dbReference>
<dbReference type="EMBL" id="JAUTAN010000001">
    <property type="protein sequence ID" value="MDQ1105669.1"/>
    <property type="molecule type" value="Genomic_DNA"/>
</dbReference>
<evidence type="ECO:0000256" key="1">
    <source>
        <dbReference type="ARBA" id="ARBA00023002"/>
    </source>
</evidence>
<keyword evidence="1" id="KW-0560">Oxidoreductase</keyword>
<dbReference type="InterPro" id="IPR041694">
    <property type="entry name" value="ADH_N_2"/>
</dbReference>
<gene>
    <name evidence="3" type="ORF">QE405_002953</name>
</gene>
<dbReference type="AlphaFoldDB" id="A0AAJ1X3G3"/>
<evidence type="ECO:0000313" key="4">
    <source>
        <dbReference type="Proteomes" id="UP001239215"/>
    </source>
</evidence>
<protein>
    <submittedName>
        <fullName evidence="3">NADPH-dependent curcumin reductase CurA</fullName>
    </submittedName>
</protein>
<dbReference type="Gene3D" id="3.40.50.720">
    <property type="entry name" value="NAD(P)-binding Rossmann-like Domain"/>
    <property type="match status" value="1"/>
</dbReference>
<dbReference type="Proteomes" id="UP001239215">
    <property type="component" value="Unassembled WGS sequence"/>
</dbReference>
<comment type="caution">
    <text evidence="3">The sequence shown here is derived from an EMBL/GenBank/DDBJ whole genome shotgun (WGS) entry which is preliminary data.</text>
</comment>
<dbReference type="PANTHER" id="PTHR43205">
    <property type="entry name" value="PROSTAGLANDIN REDUCTASE"/>
    <property type="match status" value="1"/>
</dbReference>
<evidence type="ECO:0000259" key="2">
    <source>
        <dbReference type="SMART" id="SM00829"/>
    </source>
</evidence>
<sequence>MRTRELRLVRRPSGTLRAADLEVVEVEVPRLADGQVLVATSHHSVDAAVRLRMDPESPPGYLPAFGLGEGIEGLAVGTVLESRASGFAEGDLVQHARGYRELAVVDAGAGALGGAGALTRLDAELAPPEVHLGLLGGTGLTAWSGIVPVARAAEGETVWVSAAAGAVGSVAGQLARSRGCRVVGSAGGPEKVAYLREELGFDAAFDHRAGVAEGLAAAAPDGIDVYFDNVGGGHLVAALDHLRPFGRAALCGAVAGYDGAPAPGIDNLFLATSKNLTLRGFRAGAFAEHADEVRVELAALWRAGRMRLDTATYDGLEQAPQAVVDLLTGRTRGKCMVVTG</sequence>
<dbReference type="Gene3D" id="3.90.180.10">
    <property type="entry name" value="Medium-chain alcohol dehydrogenases, catalytic domain"/>
    <property type="match status" value="1"/>
</dbReference>
<evidence type="ECO:0000313" key="3">
    <source>
        <dbReference type="EMBL" id="MDQ1105669.1"/>
    </source>
</evidence>
<dbReference type="RefSeq" id="WP_307202129.1">
    <property type="nucleotide sequence ID" value="NZ_JAUTAN010000001.1"/>
</dbReference>